<reference evidence="1 2" key="1">
    <citation type="submission" date="2016-07" db="EMBL/GenBank/DDBJ databases">
        <title>Pervasive Adenine N6-methylation of Active Genes in Fungi.</title>
        <authorList>
            <consortium name="DOE Joint Genome Institute"/>
            <person name="Mondo S.J."/>
            <person name="Dannebaum R.O."/>
            <person name="Kuo R.C."/>
            <person name="Labutti K."/>
            <person name="Haridas S."/>
            <person name="Kuo A."/>
            <person name="Salamov A."/>
            <person name="Ahrendt S.R."/>
            <person name="Lipzen A."/>
            <person name="Sullivan W."/>
            <person name="Andreopoulos W.B."/>
            <person name="Clum A."/>
            <person name="Lindquist E."/>
            <person name="Daum C."/>
            <person name="Ramamoorthy G.K."/>
            <person name="Gryganskyi A."/>
            <person name="Culley D."/>
            <person name="Magnuson J.K."/>
            <person name="James T.Y."/>
            <person name="O'Malley M.A."/>
            <person name="Stajich J.E."/>
            <person name="Spatafora J.W."/>
            <person name="Visel A."/>
            <person name="Grigoriev I.V."/>
        </authorList>
    </citation>
    <scope>NUCLEOTIDE SEQUENCE [LARGE SCALE GENOMIC DNA]</scope>
    <source>
        <strain evidence="1 2">JEL800</strain>
    </source>
</reference>
<dbReference type="Proteomes" id="UP000193642">
    <property type="component" value="Unassembled WGS sequence"/>
</dbReference>
<dbReference type="OrthoDB" id="2128379at2759"/>
<gene>
    <name evidence="1" type="ORF">BCR33DRAFT_716129</name>
</gene>
<proteinExistence type="predicted"/>
<dbReference type="AlphaFoldDB" id="A0A1Y2CGJ6"/>
<dbReference type="EMBL" id="MCGO01000018">
    <property type="protein sequence ID" value="ORY46132.1"/>
    <property type="molecule type" value="Genomic_DNA"/>
</dbReference>
<organism evidence="1 2">
    <name type="scientific">Rhizoclosmatium globosum</name>
    <dbReference type="NCBI Taxonomy" id="329046"/>
    <lineage>
        <taxon>Eukaryota</taxon>
        <taxon>Fungi</taxon>
        <taxon>Fungi incertae sedis</taxon>
        <taxon>Chytridiomycota</taxon>
        <taxon>Chytridiomycota incertae sedis</taxon>
        <taxon>Chytridiomycetes</taxon>
        <taxon>Chytridiales</taxon>
        <taxon>Chytriomycetaceae</taxon>
        <taxon>Rhizoclosmatium</taxon>
    </lineage>
</organism>
<name>A0A1Y2CGJ6_9FUNG</name>
<evidence type="ECO:0000313" key="2">
    <source>
        <dbReference type="Proteomes" id="UP000193642"/>
    </source>
</evidence>
<evidence type="ECO:0000313" key="1">
    <source>
        <dbReference type="EMBL" id="ORY46132.1"/>
    </source>
</evidence>
<comment type="caution">
    <text evidence="1">The sequence shown here is derived from an EMBL/GenBank/DDBJ whole genome shotgun (WGS) entry which is preliminary data.</text>
</comment>
<sequence length="292" mass="32154">MEAPAPPSCDSDQLLAILASQQDDDTHILPSYLPSDLVVIPSTPNLIAVCHPRSPTPSFVIELDTSHISNAEKAHKSNNLMSLAVVDQVNTRLLQDQVPEFKVVDTDQMDGTLVAKIVPFSTQPGPSQKLEFKGATVDGKEVLFTYNKGGQANDPIISFVMPSTGRKYVWTCKLARDEMKYGKTIEFILQEEVTESGAAKKSFFKKLMGQASNRVTIATYETKIANSKEQGLLKGLLRGHNGNVPWSSRQECGLILASAIANTYLQKYLMQYDRTVVLNQQLFMSHHHGSSG</sequence>
<accession>A0A1Y2CGJ6</accession>
<protein>
    <submittedName>
        <fullName evidence="1">Uncharacterized protein</fullName>
    </submittedName>
</protein>
<keyword evidence="2" id="KW-1185">Reference proteome</keyword>